<dbReference type="GO" id="GO:0006265">
    <property type="term" value="P:DNA topological change"/>
    <property type="evidence" value="ECO:0007669"/>
    <property type="project" value="UniProtKB-UniRule"/>
</dbReference>
<evidence type="ECO:0000313" key="18">
    <source>
        <dbReference type="Proteomes" id="UP000789831"/>
    </source>
</evidence>
<dbReference type="GO" id="GO:0003918">
    <property type="term" value="F:DNA topoisomerase type II (double strand cut, ATP-hydrolyzing) activity"/>
    <property type="evidence" value="ECO:0007669"/>
    <property type="project" value="UniProtKB-UniRule"/>
</dbReference>
<evidence type="ECO:0000256" key="13">
    <source>
        <dbReference type="RuleBase" id="RU362094"/>
    </source>
</evidence>
<dbReference type="PANTHER" id="PTHR10169">
    <property type="entry name" value="DNA TOPOISOMERASE/GYRASE"/>
    <property type="match status" value="1"/>
</dbReference>
<evidence type="ECO:0000256" key="10">
    <source>
        <dbReference type="ARBA" id="ARBA00023125"/>
    </source>
</evidence>
<dbReference type="InterPro" id="IPR050634">
    <property type="entry name" value="DNA_Topoisomerase_II"/>
</dbReference>
<evidence type="ECO:0000256" key="14">
    <source>
        <dbReference type="SAM" id="Coils"/>
    </source>
</evidence>
<dbReference type="InterPro" id="IPR036890">
    <property type="entry name" value="HATPase_C_sf"/>
</dbReference>
<dbReference type="Gene3D" id="3.30.1360.40">
    <property type="match status" value="1"/>
</dbReference>
<evidence type="ECO:0000256" key="5">
    <source>
        <dbReference type="ARBA" id="ARBA00022723"/>
    </source>
</evidence>
<dbReference type="EMBL" id="CAJVPL010000998">
    <property type="protein sequence ID" value="CAG8545915.1"/>
    <property type="molecule type" value="Genomic_DNA"/>
</dbReference>
<keyword evidence="7 13" id="KW-0067">ATP-binding</keyword>
<dbReference type="InterPro" id="IPR013758">
    <property type="entry name" value="Topo_IIA_A/C_ab"/>
</dbReference>
<dbReference type="EC" id="5.6.2.2" evidence="13"/>
<dbReference type="GO" id="GO:0005634">
    <property type="term" value="C:nucleus"/>
    <property type="evidence" value="ECO:0007669"/>
    <property type="project" value="TreeGrafter"/>
</dbReference>
<comment type="cofactor">
    <cofactor evidence="2">
        <name>Ca(2+)</name>
        <dbReference type="ChEBI" id="CHEBI:29108"/>
    </cofactor>
</comment>
<feature type="compositionally biased region" description="Low complexity" evidence="15">
    <location>
        <begin position="1167"/>
        <end position="1181"/>
    </location>
</feature>
<evidence type="ECO:0000259" key="16">
    <source>
        <dbReference type="PROSITE" id="PS52040"/>
    </source>
</evidence>
<dbReference type="PRINTS" id="PR01158">
    <property type="entry name" value="TOPISMRASEII"/>
</dbReference>
<dbReference type="OrthoDB" id="276498at2759"/>
<evidence type="ECO:0000256" key="11">
    <source>
        <dbReference type="ARBA" id="ARBA00023235"/>
    </source>
</evidence>
<dbReference type="InterPro" id="IPR001241">
    <property type="entry name" value="Topo_IIA"/>
</dbReference>
<keyword evidence="14" id="KW-0175">Coiled coil</keyword>
<dbReference type="InterPro" id="IPR001154">
    <property type="entry name" value="TopoII_euk"/>
</dbReference>
<dbReference type="InterPro" id="IPR013757">
    <property type="entry name" value="Topo_IIA_A_a_sf"/>
</dbReference>
<dbReference type="SUPFAM" id="SSF56719">
    <property type="entry name" value="Type II DNA topoisomerase"/>
    <property type="match status" value="1"/>
</dbReference>
<feature type="domain" description="Topo IIA-type catalytic" evidence="16">
    <location>
        <begin position="733"/>
        <end position="1003"/>
    </location>
</feature>
<evidence type="ECO:0000256" key="9">
    <source>
        <dbReference type="ARBA" id="ARBA00023029"/>
    </source>
</evidence>
<organism evidence="17 18">
    <name type="scientific">Ambispora gerdemannii</name>
    <dbReference type="NCBI Taxonomy" id="144530"/>
    <lineage>
        <taxon>Eukaryota</taxon>
        <taxon>Fungi</taxon>
        <taxon>Fungi incertae sedis</taxon>
        <taxon>Mucoromycota</taxon>
        <taxon>Glomeromycotina</taxon>
        <taxon>Glomeromycetes</taxon>
        <taxon>Archaeosporales</taxon>
        <taxon>Ambisporaceae</taxon>
        <taxon>Ambispora</taxon>
    </lineage>
</organism>
<dbReference type="CDD" id="cd03481">
    <property type="entry name" value="TopoIIA_Trans_ScTopoIIA"/>
    <property type="match status" value="1"/>
</dbReference>
<name>A0A9N9AWE0_9GLOM</name>
<dbReference type="Gene3D" id="3.30.230.10">
    <property type="match status" value="1"/>
</dbReference>
<keyword evidence="5" id="KW-0479">Metal-binding</keyword>
<dbReference type="FunFam" id="3.40.50.670:FF:000001">
    <property type="entry name" value="DNA topoisomerase 2"/>
    <property type="match status" value="2"/>
</dbReference>
<feature type="region of interest" description="Disordered" evidence="15">
    <location>
        <begin position="1"/>
        <end position="95"/>
    </location>
</feature>
<evidence type="ECO:0000256" key="1">
    <source>
        <dbReference type="ARBA" id="ARBA00000185"/>
    </source>
</evidence>
<feature type="active site" description="O-(5'-phospho-DNA)-tyrosine intermediate" evidence="12">
    <location>
        <position position="823"/>
    </location>
</feature>
<comment type="function">
    <text evidence="13">Control of topological states of DNA by transient breakage and subsequent rejoining of DNA strands. Topoisomerase II makes double-strand breaks.</text>
</comment>
<dbReference type="FunFam" id="3.30.565.10:FF:000004">
    <property type="entry name" value="DNA topoisomerase 2"/>
    <property type="match status" value="1"/>
</dbReference>
<sequence length="1297" mass="147309">MKRAPGSTTAKKPRVTKKPRTTEVTEEEPPKITEIIDAENVSDGEVPVKSRAKKATSKATKASTTTKRAVAKPRKTTTKKTAAATTGRGRKKQVEEQITNENEFVEDIEDTEMEEASAHKEVQSEGEEHAFHQNKAIEDIYQKKTQLEHILLRPDSYIGSVEATTQSLWIFDSETSKLEYKDVTYVPGFYKIIDELLVNAADNKARDPKMNTIKMDVDRENNTISIYNNGCGIPIEIHKGEKMYVPELIFGHLLTSSNYDDNEQKTTGGRNGFGAKLANIYSTEFIVETGDKNTKKKYRQVFRKNMSVIEPPEITSLKCEEFTRITFKPDLEKFKLTEIDDDFEALLKKRAYDMAGILPKVKVVFNNETISIKNFKEYIQLYLDAHTDEGEEVKLIYEAPNERWEIGFAPSDGQFKQVSFVNSICTSKGGSHVEYLVNQIVTKLSEFIKKKTKKKEAIKKQFIKSNLWVFVNCKIVNPSFDSQTKETLTTGQHHFGSTCEISDTFMKKIINSKVIDNITSLLSRKDEEALKKTDGRKKSKLNIPKLDDANDAGTANGKFCTLILTEGDSAKTIVTQGISVIGSDRYGVFPLRGKLLNVREAPSTSVIRNVEITNIKQILGLQSGTKYDSVDKLRYGSLMIMTDQGLGTNTKQDAQTYFGDLERHRKPFEPIQDRERNLMDMAFNKKKADARKEWLSQFRPGTYIDHSNDTISIENFVNQELILYSMADNIRSIPSVVDGLKPGQRKVLYGCFKRNLKGEIKVAQLAGYVAEHSAYHHGEISLVSTIVNLAQDFVGSNNLNLLLPKGAFGSRLMGGKDAAQARYIFTQPSKLLKILFHPTDNNLVKYLNDDGQNIEPEWYIPILPMVLVNGCSGIGTGWSSDIPNHNPRDIVDNIRRLMNKEEMVPMHPWYRGFKGEIVKENETRYKVHGIINKIDDTTVEILELPIGVWTTSFKESLSKMCDDGLIRDYKSYHSSETVRIIVTFLPENMQKAEAEGLENTFKLIKSITTSNMEYLIRDLEEQCARLENKYRFVNMIINEQLEIKNKKHAVVVALLEEHKFKRFDTTQKNDEENEEENNNGHGYDYLLTMPIRSITYERASSCRSRSLNFICYLGNFYGLSAKDLWNNDLEAFLIEWDKFVEEKEAEVKSEPLISNSNSKAKNRKTKASSSKTTTTTKPATNQKGKEKAVELLPEPAPKASRKGKEQTMDPPKNKTRTTKKNLKEESDDDDFTLKKPARKNSSRRTIVISDEEDEEANEETTDNGNKDTDHVSSARKNLRQRTQPKNSSEDKDDTAEA</sequence>
<dbReference type="GO" id="GO:0005524">
    <property type="term" value="F:ATP binding"/>
    <property type="evidence" value="ECO:0007669"/>
    <property type="project" value="UniProtKB-UniRule"/>
</dbReference>
<comment type="similarity">
    <text evidence="4 13">Belongs to the type II topoisomerase family.</text>
</comment>
<feature type="compositionally biased region" description="Acidic residues" evidence="15">
    <location>
        <begin position="1249"/>
        <end position="1261"/>
    </location>
</feature>
<dbReference type="InterPro" id="IPR003594">
    <property type="entry name" value="HATPase_dom"/>
</dbReference>
<dbReference type="InterPro" id="IPR013506">
    <property type="entry name" value="Topo_IIA_bsu_dom2"/>
</dbReference>
<dbReference type="SMART" id="SM00434">
    <property type="entry name" value="TOP4c"/>
    <property type="match status" value="1"/>
</dbReference>
<comment type="catalytic activity">
    <reaction evidence="1 12 13">
        <text>ATP-dependent breakage, passage and rejoining of double-stranded DNA.</text>
        <dbReference type="EC" id="5.6.2.2"/>
    </reaction>
</comment>
<dbReference type="Pfam" id="PF16898">
    <property type="entry name" value="TOPRIM_C"/>
    <property type="match status" value="1"/>
</dbReference>
<evidence type="ECO:0000256" key="8">
    <source>
        <dbReference type="ARBA" id="ARBA00022842"/>
    </source>
</evidence>
<dbReference type="Gene3D" id="3.40.50.670">
    <property type="match status" value="2"/>
</dbReference>
<dbReference type="InterPro" id="IPR031660">
    <property type="entry name" value="TOPRIM_C"/>
</dbReference>
<dbReference type="InterPro" id="IPR013759">
    <property type="entry name" value="Topo_IIA_B_C"/>
</dbReference>
<keyword evidence="8" id="KW-0460">Magnesium</keyword>
<dbReference type="InterPro" id="IPR020568">
    <property type="entry name" value="Ribosomal_Su5_D2-typ_SF"/>
</dbReference>
<dbReference type="InterPro" id="IPR002205">
    <property type="entry name" value="Topo_IIA_dom_A"/>
</dbReference>
<dbReference type="PANTHER" id="PTHR10169:SF38">
    <property type="entry name" value="DNA TOPOISOMERASE 2"/>
    <property type="match status" value="1"/>
</dbReference>
<feature type="compositionally biased region" description="Low complexity" evidence="15">
    <location>
        <begin position="57"/>
        <end position="68"/>
    </location>
</feature>
<dbReference type="SMART" id="SM00433">
    <property type="entry name" value="TOP2c"/>
    <property type="match status" value="1"/>
</dbReference>
<dbReference type="Pfam" id="PF00521">
    <property type="entry name" value="DNA_topoisoIV"/>
    <property type="match status" value="1"/>
</dbReference>
<dbReference type="Proteomes" id="UP000789831">
    <property type="component" value="Unassembled WGS sequence"/>
</dbReference>
<keyword evidence="18" id="KW-1185">Reference proteome</keyword>
<keyword evidence="6 13" id="KW-0547">Nucleotide-binding</keyword>
<dbReference type="FunFam" id="3.30.1360.40:FF:000003">
    <property type="entry name" value="DNA topoisomerase 2"/>
    <property type="match status" value="1"/>
</dbReference>
<dbReference type="InterPro" id="IPR013760">
    <property type="entry name" value="Topo_IIA-like_dom_sf"/>
</dbReference>
<evidence type="ECO:0000256" key="15">
    <source>
        <dbReference type="SAM" id="MobiDB-lite"/>
    </source>
</evidence>
<gene>
    <name evidence="17" type="ORF">AGERDE_LOCUS6419</name>
</gene>
<dbReference type="CDD" id="cd16930">
    <property type="entry name" value="HATPase_TopII-like"/>
    <property type="match status" value="1"/>
</dbReference>
<dbReference type="Pfam" id="PF02518">
    <property type="entry name" value="HATPase_c"/>
    <property type="match status" value="1"/>
</dbReference>
<comment type="caution">
    <text evidence="17">The sequence shown here is derived from an EMBL/GenBank/DDBJ whole genome shotgun (WGS) entry which is preliminary data.</text>
</comment>
<evidence type="ECO:0000256" key="2">
    <source>
        <dbReference type="ARBA" id="ARBA00001913"/>
    </source>
</evidence>
<keyword evidence="10 12" id="KW-0238">DNA-binding</keyword>
<evidence type="ECO:0000256" key="6">
    <source>
        <dbReference type="ARBA" id="ARBA00022741"/>
    </source>
</evidence>
<dbReference type="InterPro" id="IPR014721">
    <property type="entry name" value="Ribsml_uS5_D2-typ_fold_subgr"/>
</dbReference>
<feature type="compositionally biased region" description="Basic residues" evidence="15">
    <location>
        <begin position="69"/>
        <end position="78"/>
    </location>
</feature>
<dbReference type="PROSITE" id="PS00177">
    <property type="entry name" value="TOPOISOMERASE_II"/>
    <property type="match status" value="1"/>
</dbReference>
<dbReference type="SUPFAM" id="SSF55874">
    <property type="entry name" value="ATPase domain of HSP90 chaperone/DNA topoisomerase II/histidine kinase"/>
    <property type="match status" value="1"/>
</dbReference>
<feature type="compositionally biased region" description="Basic and acidic residues" evidence="15">
    <location>
        <begin position="20"/>
        <end position="31"/>
    </location>
</feature>
<accession>A0A9N9AWE0</accession>
<feature type="coiled-coil region" evidence="14">
    <location>
        <begin position="1009"/>
        <end position="1036"/>
    </location>
</feature>
<dbReference type="PRINTS" id="PR00418">
    <property type="entry name" value="TPI2FAMILY"/>
</dbReference>
<keyword evidence="9 12" id="KW-0799">Topoisomerase</keyword>
<feature type="region of interest" description="Disordered" evidence="15">
    <location>
        <begin position="1147"/>
        <end position="1297"/>
    </location>
</feature>
<dbReference type="GO" id="GO:0000819">
    <property type="term" value="P:sister chromatid segregation"/>
    <property type="evidence" value="ECO:0007669"/>
    <property type="project" value="TreeGrafter"/>
</dbReference>
<comment type="cofactor">
    <cofactor evidence="3">
        <name>Mg(2+)</name>
        <dbReference type="ChEBI" id="CHEBI:18420"/>
    </cofactor>
</comment>
<dbReference type="Pfam" id="PF00204">
    <property type="entry name" value="DNA_gyraseB"/>
    <property type="match status" value="1"/>
</dbReference>
<dbReference type="Gene3D" id="1.10.268.10">
    <property type="entry name" value="Topoisomerase, domain 3"/>
    <property type="match status" value="1"/>
</dbReference>
<dbReference type="GO" id="GO:0000712">
    <property type="term" value="P:resolution of meiotic recombination intermediates"/>
    <property type="evidence" value="ECO:0007669"/>
    <property type="project" value="TreeGrafter"/>
</dbReference>
<evidence type="ECO:0000256" key="12">
    <source>
        <dbReference type="PROSITE-ProRule" id="PRU01384"/>
    </source>
</evidence>
<dbReference type="Gene3D" id="3.30.565.10">
    <property type="entry name" value="Histidine kinase-like ATPase, C-terminal domain"/>
    <property type="match status" value="1"/>
</dbReference>
<evidence type="ECO:0000256" key="4">
    <source>
        <dbReference type="ARBA" id="ARBA00011080"/>
    </source>
</evidence>
<dbReference type="GO" id="GO:0003677">
    <property type="term" value="F:DNA binding"/>
    <property type="evidence" value="ECO:0007669"/>
    <property type="project" value="UniProtKB-UniRule"/>
</dbReference>
<dbReference type="PROSITE" id="PS52040">
    <property type="entry name" value="TOPO_IIA"/>
    <property type="match status" value="1"/>
</dbReference>
<dbReference type="GO" id="GO:0046872">
    <property type="term" value="F:metal ion binding"/>
    <property type="evidence" value="ECO:0007669"/>
    <property type="project" value="UniProtKB-KW"/>
</dbReference>
<dbReference type="InterPro" id="IPR018522">
    <property type="entry name" value="TopoIIA_CS"/>
</dbReference>
<keyword evidence="11 12" id="KW-0413">Isomerase</keyword>
<feature type="non-terminal residue" evidence="17">
    <location>
        <position position="1297"/>
    </location>
</feature>
<reference evidence="17" key="1">
    <citation type="submission" date="2021-06" db="EMBL/GenBank/DDBJ databases">
        <authorList>
            <person name="Kallberg Y."/>
            <person name="Tangrot J."/>
            <person name="Rosling A."/>
        </authorList>
    </citation>
    <scope>NUCLEOTIDE SEQUENCE</scope>
    <source>
        <strain evidence="17">MT106</strain>
    </source>
</reference>
<comment type="subunit">
    <text evidence="13">Homodimer.</text>
</comment>
<evidence type="ECO:0000313" key="17">
    <source>
        <dbReference type="EMBL" id="CAG8545915.1"/>
    </source>
</evidence>
<dbReference type="Gene3D" id="3.90.199.10">
    <property type="entry name" value="Topoisomerase II, domain 5"/>
    <property type="match status" value="1"/>
</dbReference>
<dbReference type="FunFam" id="3.90.199.10:FF:000002">
    <property type="entry name" value="DNA topoisomerase 2"/>
    <property type="match status" value="1"/>
</dbReference>
<proteinExistence type="inferred from homology"/>
<evidence type="ECO:0000256" key="7">
    <source>
        <dbReference type="ARBA" id="ARBA00022840"/>
    </source>
</evidence>
<protein>
    <recommendedName>
        <fullName evidence="13">DNA topoisomerase 2</fullName>
        <ecNumber evidence="13">5.6.2.2</ecNumber>
    </recommendedName>
</protein>
<dbReference type="SUPFAM" id="SSF54211">
    <property type="entry name" value="Ribosomal protein S5 domain 2-like"/>
    <property type="match status" value="1"/>
</dbReference>
<dbReference type="FunFam" id="3.30.230.10:FF:000008">
    <property type="entry name" value="DNA topoisomerase 2"/>
    <property type="match status" value="1"/>
</dbReference>
<evidence type="ECO:0000256" key="3">
    <source>
        <dbReference type="ARBA" id="ARBA00001946"/>
    </source>
</evidence>